<dbReference type="SUPFAM" id="SSF50978">
    <property type="entry name" value="WD40 repeat-like"/>
    <property type="match status" value="1"/>
</dbReference>
<gene>
    <name evidence="11" type="primary">YTM1_1</name>
    <name evidence="6" type="synonym">YTM1</name>
    <name evidence="10" type="synonym">YTM1_2</name>
    <name evidence="11" type="ORF">PGT21_015686</name>
    <name evidence="10" type="ORF">PGTUg99_021245</name>
</gene>
<dbReference type="InterPro" id="IPR012972">
    <property type="entry name" value="NLE"/>
</dbReference>
<evidence type="ECO:0000313" key="13">
    <source>
        <dbReference type="Proteomes" id="UP000325313"/>
    </source>
</evidence>
<dbReference type="Proteomes" id="UP000325313">
    <property type="component" value="Unassembled WGS sequence"/>
</dbReference>
<feature type="repeat" description="WD" evidence="7">
    <location>
        <begin position="155"/>
        <end position="203"/>
    </location>
</feature>
<dbReference type="HAMAP" id="MF_03029">
    <property type="entry name" value="WDR12"/>
    <property type="match status" value="1"/>
</dbReference>
<dbReference type="GO" id="GO:0000466">
    <property type="term" value="P:maturation of 5.8S rRNA from tricistronic rRNA transcript (SSU-rRNA, 5.8S rRNA, LSU-rRNA)"/>
    <property type="evidence" value="ECO:0007669"/>
    <property type="project" value="UniProtKB-UniRule"/>
</dbReference>
<dbReference type="GO" id="GO:0043021">
    <property type="term" value="F:ribonucleoprotein complex binding"/>
    <property type="evidence" value="ECO:0007669"/>
    <property type="project" value="UniProtKB-UniRule"/>
</dbReference>
<dbReference type="GO" id="GO:0000463">
    <property type="term" value="P:maturation of LSU-rRNA from tricistronic rRNA transcript (SSU-rRNA, 5.8S rRNA, LSU-rRNA)"/>
    <property type="evidence" value="ECO:0007669"/>
    <property type="project" value="UniProtKB-UniRule"/>
</dbReference>
<comment type="subunit">
    <text evidence="6">Component of the NOP7 complex, composed of ERB1, NOP7 and YTM1. Within the NOP7 complex ERB1 appears to interact directly with NOP7 and YTM1. The NOP7 complex also associates with the 66S pre-ribosome.</text>
</comment>
<keyword evidence="4" id="KW-0677">Repeat</keyword>
<dbReference type="PROSITE" id="PS00678">
    <property type="entry name" value="WD_REPEATS_1"/>
    <property type="match status" value="2"/>
</dbReference>
<protein>
    <recommendedName>
        <fullName evidence="6">Ribosome biogenesis protein YTM1</fullName>
    </recommendedName>
</protein>
<dbReference type="SMART" id="SM00320">
    <property type="entry name" value="WD40"/>
    <property type="match status" value="7"/>
</dbReference>
<evidence type="ECO:0000313" key="10">
    <source>
        <dbReference type="EMBL" id="KAA1065443.1"/>
    </source>
</evidence>
<reference evidence="12 13" key="1">
    <citation type="submission" date="2019-05" db="EMBL/GenBank/DDBJ databases">
        <title>Emergence of the Ug99 lineage of the wheat stem rust pathogen through somatic hybridization.</title>
        <authorList>
            <person name="Li F."/>
            <person name="Upadhyaya N.M."/>
            <person name="Sperschneider J."/>
            <person name="Matny O."/>
            <person name="Nguyen-Phuc H."/>
            <person name="Mago R."/>
            <person name="Raley C."/>
            <person name="Miller M.E."/>
            <person name="Silverstein K.A.T."/>
            <person name="Henningsen E."/>
            <person name="Hirsch C.D."/>
            <person name="Visser B."/>
            <person name="Pretorius Z.A."/>
            <person name="Steffenson B.J."/>
            <person name="Schwessinger B."/>
            <person name="Dodds P.N."/>
            <person name="Figueroa M."/>
        </authorList>
    </citation>
    <scope>NUCLEOTIDE SEQUENCE [LARGE SCALE GENOMIC DNA]</scope>
    <source>
        <strain evidence="11">21-0</strain>
        <strain evidence="10 13">Ug99</strain>
    </source>
</reference>
<evidence type="ECO:0000256" key="8">
    <source>
        <dbReference type="SAM" id="MobiDB-lite"/>
    </source>
</evidence>
<sequence length="487" mass="54036">MASITIQSESMASNHAQQQQPTMITVRLTTKSIRYSIPNAKYLVPSDWKRFQLSQLINKVLQLAQPVPFDFVVNDQLLRTSVKNFIDSHGLSTESVLEIEYLESVLPPKFIQSLEHDDWISDLSISKQGKFLTASYDSNLRLFSASDSTKPVLTISGHEQPVLSVSWISHAGEDSSSTSRIASGGLDRVVKIWEISSPDSNMMQLEQNYSYTNTHVLPLHKSPVSTVQSCENDQSSGQLLTGDWEGILALWDLSSSTGDRQTEPENAEYANEDPRNLKRRRKNQNLKSSALSVISKEPVQIINAHQSKISRAIFSKSDSHKVFTASHDHTVKRFDLETGLEEWSKLAGPEKCLLDIDECRGREGLLVTGCMDRTICFWDCRDATQNISLILHGHAAPVSTVSSNPSRANSLQILSGSYDGTCKIWDTRSTKQSLYTISNPTQSAKQSTSNPNQKLSNQKILAVGWNSDGNLLGSGGEDRKLAIHSVN</sequence>
<dbReference type="OrthoDB" id="10251381at2759"/>
<dbReference type="GO" id="GO:0005730">
    <property type="term" value="C:nucleolus"/>
    <property type="evidence" value="ECO:0007669"/>
    <property type="project" value="UniProtKB-SubCell"/>
</dbReference>
<dbReference type="GO" id="GO:0030687">
    <property type="term" value="C:preribosome, large subunit precursor"/>
    <property type="evidence" value="ECO:0007669"/>
    <property type="project" value="UniProtKB-UniRule"/>
</dbReference>
<evidence type="ECO:0000313" key="12">
    <source>
        <dbReference type="Proteomes" id="UP000324748"/>
    </source>
</evidence>
<evidence type="ECO:0000256" key="7">
    <source>
        <dbReference type="PROSITE-ProRule" id="PRU00221"/>
    </source>
</evidence>
<dbReference type="InterPro" id="IPR019775">
    <property type="entry name" value="WD40_repeat_CS"/>
</dbReference>
<comment type="similarity">
    <text evidence="6">Belongs to the WD repeat WDR12/YTM1 family.</text>
</comment>
<evidence type="ECO:0000259" key="9">
    <source>
        <dbReference type="Pfam" id="PF08154"/>
    </source>
</evidence>
<dbReference type="Pfam" id="PF00400">
    <property type="entry name" value="WD40"/>
    <property type="match status" value="5"/>
</dbReference>
<evidence type="ECO:0000256" key="4">
    <source>
        <dbReference type="ARBA" id="ARBA00022737"/>
    </source>
</evidence>
<evidence type="ECO:0000256" key="1">
    <source>
        <dbReference type="ARBA" id="ARBA00022517"/>
    </source>
</evidence>
<dbReference type="Gene3D" id="2.130.10.10">
    <property type="entry name" value="YVTN repeat-like/Quinoprotein amine dehydrogenase"/>
    <property type="match status" value="1"/>
</dbReference>
<feature type="domain" description="NLE" evidence="9">
    <location>
        <begin position="24"/>
        <end position="86"/>
    </location>
</feature>
<organism evidence="11 12">
    <name type="scientific">Puccinia graminis f. sp. tritici</name>
    <dbReference type="NCBI Taxonomy" id="56615"/>
    <lineage>
        <taxon>Eukaryota</taxon>
        <taxon>Fungi</taxon>
        <taxon>Dikarya</taxon>
        <taxon>Basidiomycota</taxon>
        <taxon>Pucciniomycotina</taxon>
        <taxon>Pucciniomycetes</taxon>
        <taxon>Pucciniales</taxon>
        <taxon>Pucciniaceae</taxon>
        <taxon>Puccinia</taxon>
    </lineage>
</organism>
<keyword evidence="3 7" id="KW-0853">WD repeat</keyword>
<keyword evidence="1 6" id="KW-0690">Ribosome biogenesis</keyword>
<dbReference type="EMBL" id="VDEP01000510">
    <property type="protein sequence ID" value="KAA1065443.1"/>
    <property type="molecule type" value="Genomic_DNA"/>
</dbReference>
<dbReference type="InterPro" id="IPR020472">
    <property type="entry name" value="WD40_PAC1"/>
</dbReference>
<dbReference type="Pfam" id="PF08154">
    <property type="entry name" value="NLE"/>
    <property type="match status" value="1"/>
</dbReference>
<dbReference type="PROSITE" id="PS50082">
    <property type="entry name" value="WD_REPEATS_2"/>
    <property type="match status" value="2"/>
</dbReference>
<dbReference type="PANTHER" id="PTHR19855">
    <property type="entry name" value="WD40 REPEAT PROTEIN 12, 37"/>
    <property type="match status" value="1"/>
</dbReference>
<keyword evidence="12" id="KW-1185">Reference proteome</keyword>
<name>A0A5B0NPS3_PUCGR</name>
<comment type="caution">
    <text evidence="11">The sequence shown here is derived from an EMBL/GenBank/DDBJ whole genome shotgun (WGS) entry which is preliminary data.</text>
</comment>
<keyword evidence="2 6" id="KW-0698">rRNA processing</keyword>
<keyword evidence="5 6" id="KW-0539">Nucleus</keyword>
<dbReference type="GO" id="GO:0005654">
    <property type="term" value="C:nucleoplasm"/>
    <property type="evidence" value="ECO:0007669"/>
    <property type="project" value="UniProtKB-SubCell"/>
</dbReference>
<feature type="repeat" description="WD" evidence="7">
    <location>
        <begin position="391"/>
        <end position="435"/>
    </location>
</feature>
<evidence type="ECO:0000256" key="5">
    <source>
        <dbReference type="ARBA" id="ARBA00023242"/>
    </source>
</evidence>
<dbReference type="InterPro" id="IPR036322">
    <property type="entry name" value="WD40_repeat_dom_sf"/>
</dbReference>
<dbReference type="InterPro" id="IPR015943">
    <property type="entry name" value="WD40/YVTN_repeat-like_dom_sf"/>
</dbReference>
<dbReference type="Proteomes" id="UP000324748">
    <property type="component" value="Unassembled WGS sequence"/>
</dbReference>
<evidence type="ECO:0000313" key="11">
    <source>
        <dbReference type="EMBL" id="KAA1090853.1"/>
    </source>
</evidence>
<dbReference type="PRINTS" id="PR00320">
    <property type="entry name" value="GPROTEINBRPT"/>
</dbReference>
<proteinExistence type="inferred from homology"/>
<dbReference type="AlphaFoldDB" id="A0A5B0NPS3"/>
<feature type="region of interest" description="Disordered" evidence="8">
    <location>
        <begin position="256"/>
        <end position="284"/>
    </location>
</feature>
<comment type="function">
    <text evidence="6">Component of the NOP7 complex, which is required for maturation of the 25S and 5.8S ribosomal RNAs and formation of the 60S ribosome.</text>
</comment>
<dbReference type="PROSITE" id="PS50294">
    <property type="entry name" value="WD_REPEATS_REGION"/>
    <property type="match status" value="1"/>
</dbReference>
<dbReference type="PANTHER" id="PTHR19855:SF11">
    <property type="entry name" value="RIBOSOME BIOGENESIS PROTEIN WDR12"/>
    <property type="match status" value="1"/>
</dbReference>
<dbReference type="InterPro" id="IPR001680">
    <property type="entry name" value="WD40_rpt"/>
</dbReference>
<dbReference type="InterPro" id="IPR028599">
    <property type="entry name" value="WDR12/Ytm1"/>
</dbReference>
<accession>A0A5B0NPS3</accession>
<dbReference type="EMBL" id="VSWC01000092">
    <property type="protein sequence ID" value="KAA1090853.1"/>
    <property type="molecule type" value="Genomic_DNA"/>
</dbReference>
<evidence type="ECO:0000256" key="6">
    <source>
        <dbReference type="HAMAP-Rule" id="MF_03029"/>
    </source>
</evidence>
<comment type="subcellular location">
    <subcellularLocation>
        <location evidence="6">Nucleus</location>
        <location evidence="6">Nucleolus</location>
    </subcellularLocation>
    <subcellularLocation>
        <location evidence="6">Nucleus</location>
        <location evidence="6">Nucleoplasm</location>
    </subcellularLocation>
</comment>
<evidence type="ECO:0000256" key="2">
    <source>
        <dbReference type="ARBA" id="ARBA00022552"/>
    </source>
</evidence>
<evidence type="ECO:0000256" key="3">
    <source>
        <dbReference type="ARBA" id="ARBA00022574"/>
    </source>
</evidence>